<protein>
    <submittedName>
        <fullName evidence="1">Uncharacterized protein</fullName>
    </submittedName>
</protein>
<keyword evidence="2" id="KW-1185">Reference proteome</keyword>
<proteinExistence type="predicted"/>
<dbReference type="Proteomes" id="UP000004477">
    <property type="component" value="Unassembled WGS sequence"/>
</dbReference>
<comment type="caution">
    <text evidence="1">The sequence shown here is derived from an EMBL/GenBank/DDBJ whole genome shotgun (WGS) entry which is preliminary data.</text>
</comment>
<evidence type="ECO:0000313" key="2">
    <source>
        <dbReference type="Proteomes" id="UP000004477"/>
    </source>
</evidence>
<dbReference type="AlphaFoldDB" id="D1PDX0"/>
<dbReference type="EMBL" id="ACBX02000016">
    <property type="protein sequence ID" value="EFB35276.1"/>
    <property type="molecule type" value="Genomic_DNA"/>
</dbReference>
<dbReference type="PaxDb" id="537011-PREVCOP_05414"/>
<sequence>MPTKLIADLLYYSGFVSKKPINSSKSSNRNDGLKLLMIYIYI</sequence>
<gene>
    <name evidence="1" type="ORF">PREVCOP_05414</name>
</gene>
<accession>D1PDX0</accession>
<reference evidence="1" key="1">
    <citation type="submission" date="2009-11" db="EMBL/GenBank/DDBJ databases">
        <authorList>
            <person name="Weinstock G."/>
            <person name="Sodergren E."/>
            <person name="Clifton S."/>
            <person name="Fulton L."/>
            <person name="Fulton B."/>
            <person name="Courtney L."/>
            <person name="Fronick C."/>
            <person name="Harrison M."/>
            <person name="Strong C."/>
            <person name="Farmer C."/>
            <person name="Delahaunty K."/>
            <person name="Markovic C."/>
            <person name="Hall O."/>
            <person name="Minx P."/>
            <person name="Tomlinson C."/>
            <person name="Mitreva M."/>
            <person name="Nelson J."/>
            <person name="Hou S."/>
            <person name="Wollam A."/>
            <person name="Pepin K.H."/>
            <person name="Johnson M."/>
            <person name="Bhonagiri V."/>
            <person name="Nash W.E."/>
            <person name="Warren W."/>
            <person name="Chinwalla A."/>
            <person name="Mardis E.R."/>
            <person name="Wilson R.K."/>
        </authorList>
    </citation>
    <scope>NUCLEOTIDE SEQUENCE [LARGE SCALE GENOMIC DNA]</scope>
    <source>
        <strain evidence="1">DSM 18205</strain>
    </source>
</reference>
<evidence type="ECO:0000313" key="1">
    <source>
        <dbReference type="EMBL" id="EFB35276.1"/>
    </source>
</evidence>
<name>D1PDX0_9BACT</name>
<dbReference type="HOGENOM" id="CLU_3255737_0_0_10"/>
<organism evidence="1 2">
    <name type="scientific">Segatella copri DSM 18205</name>
    <dbReference type="NCBI Taxonomy" id="537011"/>
    <lineage>
        <taxon>Bacteria</taxon>
        <taxon>Pseudomonadati</taxon>
        <taxon>Bacteroidota</taxon>
        <taxon>Bacteroidia</taxon>
        <taxon>Bacteroidales</taxon>
        <taxon>Prevotellaceae</taxon>
        <taxon>Segatella</taxon>
    </lineage>
</organism>